<dbReference type="Proteomes" id="UP000235965">
    <property type="component" value="Unassembled WGS sequence"/>
</dbReference>
<dbReference type="EMBL" id="NEVH01006652">
    <property type="protein sequence ID" value="PNF37363.1"/>
    <property type="molecule type" value="Genomic_DNA"/>
</dbReference>
<gene>
    <name evidence="1" type="ORF">B7P43_G17726</name>
</gene>
<keyword evidence="2" id="KW-1185">Reference proteome</keyword>
<dbReference type="InParanoid" id="A0A2J7R964"/>
<name>A0A2J7R964_9NEOP</name>
<sequence>YIILKGRWCNIIITNVHTPTEDKTDDIKDRFYEELKESLGYYELKKHKPWFNEGCNGDNLNNIRCETSKHFRNTKTDYQKDKTDELAMNSKNKNIRDLYRGINNFERGYQSSSNLVKDENGDLLADSQNILIGGRTTFLSY</sequence>
<protein>
    <submittedName>
        <fullName evidence="1">Uncharacterized protein</fullName>
    </submittedName>
</protein>
<comment type="caution">
    <text evidence="1">The sequence shown here is derived from an EMBL/GenBank/DDBJ whole genome shotgun (WGS) entry which is preliminary data.</text>
</comment>
<feature type="non-terminal residue" evidence="1">
    <location>
        <position position="1"/>
    </location>
</feature>
<evidence type="ECO:0000313" key="2">
    <source>
        <dbReference type="Proteomes" id="UP000235965"/>
    </source>
</evidence>
<evidence type="ECO:0000313" key="1">
    <source>
        <dbReference type="EMBL" id="PNF37363.1"/>
    </source>
</evidence>
<dbReference type="AlphaFoldDB" id="A0A2J7R964"/>
<reference evidence="1 2" key="1">
    <citation type="submission" date="2017-12" db="EMBL/GenBank/DDBJ databases">
        <title>Hemimetabolous genomes reveal molecular basis of termite eusociality.</title>
        <authorList>
            <person name="Harrison M.C."/>
            <person name="Jongepier E."/>
            <person name="Robertson H.M."/>
            <person name="Arning N."/>
            <person name="Bitard-Feildel T."/>
            <person name="Chao H."/>
            <person name="Childers C.P."/>
            <person name="Dinh H."/>
            <person name="Doddapaneni H."/>
            <person name="Dugan S."/>
            <person name="Gowin J."/>
            <person name="Greiner C."/>
            <person name="Han Y."/>
            <person name="Hu H."/>
            <person name="Hughes D.S.T."/>
            <person name="Huylmans A.-K."/>
            <person name="Kemena C."/>
            <person name="Kremer L.P.M."/>
            <person name="Lee S.L."/>
            <person name="Lopez-Ezquerra A."/>
            <person name="Mallet L."/>
            <person name="Monroy-Kuhn J.M."/>
            <person name="Moser A."/>
            <person name="Murali S.C."/>
            <person name="Muzny D.M."/>
            <person name="Otani S."/>
            <person name="Piulachs M.-D."/>
            <person name="Poelchau M."/>
            <person name="Qu J."/>
            <person name="Schaub F."/>
            <person name="Wada-Katsumata A."/>
            <person name="Worley K.C."/>
            <person name="Xie Q."/>
            <person name="Ylla G."/>
            <person name="Poulsen M."/>
            <person name="Gibbs R.A."/>
            <person name="Schal C."/>
            <person name="Richards S."/>
            <person name="Belles X."/>
            <person name="Korb J."/>
            <person name="Bornberg-Bauer E."/>
        </authorList>
    </citation>
    <scope>NUCLEOTIDE SEQUENCE [LARGE SCALE GENOMIC DNA]</scope>
    <source>
        <tissue evidence="1">Whole body</tissue>
    </source>
</reference>
<accession>A0A2J7R964</accession>
<organism evidence="1 2">
    <name type="scientific">Cryptotermes secundus</name>
    <dbReference type="NCBI Taxonomy" id="105785"/>
    <lineage>
        <taxon>Eukaryota</taxon>
        <taxon>Metazoa</taxon>
        <taxon>Ecdysozoa</taxon>
        <taxon>Arthropoda</taxon>
        <taxon>Hexapoda</taxon>
        <taxon>Insecta</taxon>
        <taxon>Pterygota</taxon>
        <taxon>Neoptera</taxon>
        <taxon>Polyneoptera</taxon>
        <taxon>Dictyoptera</taxon>
        <taxon>Blattodea</taxon>
        <taxon>Blattoidea</taxon>
        <taxon>Termitoidae</taxon>
        <taxon>Kalotermitidae</taxon>
        <taxon>Cryptotermitinae</taxon>
        <taxon>Cryptotermes</taxon>
    </lineage>
</organism>
<proteinExistence type="predicted"/>